<feature type="region of interest" description="Disordered" evidence="1">
    <location>
        <begin position="437"/>
        <end position="485"/>
    </location>
</feature>
<protein>
    <submittedName>
        <fullName evidence="2">Uncharacterized protein</fullName>
    </submittedName>
</protein>
<reference evidence="2 3" key="1">
    <citation type="submission" date="2023-09" db="EMBL/GenBank/DDBJ databases">
        <title>Pangenome analysis of Batrachochytrium dendrobatidis and related Chytrids.</title>
        <authorList>
            <person name="Yacoub M.N."/>
            <person name="Stajich J.E."/>
            <person name="James T.Y."/>
        </authorList>
    </citation>
    <scope>NUCLEOTIDE SEQUENCE [LARGE SCALE GENOMIC DNA]</scope>
    <source>
        <strain evidence="2 3">JEL0888</strain>
    </source>
</reference>
<feature type="compositionally biased region" description="Polar residues" evidence="1">
    <location>
        <begin position="270"/>
        <end position="288"/>
    </location>
</feature>
<name>A0ABR4NA97_9FUNG</name>
<comment type="caution">
    <text evidence="2">The sequence shown here is derived from an EMBL/GenBank/DDBJ whole genome shotgun (WGS) entry which is preliminary data.</text>
</comment>
<dbReference type="EMBL" id="JADGIZ020000016">
    <property type="protein sequence ID" value="KAL2916437.1"/>
    <property type="molecule type" value="Genomic_DNA"/>
</dbReference>
<gene>
    <name evidence="2" type="ORF">HK105_203867</name>
</gene>
<organism evidence="2 3">
    <name type="scientific">Polyrhizophydium stewartii</name>
    <dbReference type="NCBI Taxonomy" id="2732419"/>
    <lineage>
        <taxon>Eukaryota</taxon>
        <taxon>Fungi</taxon>
        <taxon>Fungi incertae sedis</taxon>
        <taxon>Chytridiomycota</taxon>
        <taxon>Chytridiomycota incertae sedis</taxon>
        <taxon>Chytridiomycetes</taxon>
        <taxon>Rhizophydiales</taxon>
        <taxon>Rhizophydiales incertae sedis</taxon>
        <taxon>Polyrhizophydium</taxon>
    </lineage>
</organism>
<feature type="region of interest" description="Disordered" evidence="1">
    <location>
        <begin position="1"/>
        <end position="21"/>
    </location>
</feature>
<feature type="region of interest" description="Disordered" evidence="1">
    <location>
        <begin position="89"/>
        <end position="110"/>
    </location>
</feature>
<feature type="region of interest" description="Disordered" evidence="1">
    <location>
        <begin position="245"/>
        <end position="296"/>
    </location>
</feature>
<feature type="compositionally biased region" description="Low complexity" evidence="1">
    <location>
        <begin position="89"/>
        <end position="107"/>
    </location>
</feature>
<sequence>MGSGASRDRAPEPEPPHLVGPYGVLARDMVSASRGHSPVGSGAASVNFDSEASFRYTQDHDSRRVRRHSAFGGAGVVAVDPAGRVSRLVNSGSEQGSLSRQGSSRSEALNASDHIRALEEELARALADKRRFAYMLSEAEAVSASRGDYIRDLEAELRKRLEEVDLRSRQIGELQAALLATRASLDAHREIMEQREAALMPLVEHIFAILSAVQALPDSQQHLGPLPAAPLQPFKAFMSPLWPRRNSQAGSVQPRSQTFSARQALPQHVLDTNGTPRLSTTSINSGNRAETAISGAGPSLSDERVIYIDTETSLSDVEYRGSFAANTDADADAPQLSVFASHVSTSSNDPSAAHRPAQLPPMANSSRAQSRRASGHQGSVPIPLDMIVHLKNLLSEINSQADDMSRALSNAPPLPNLDKDMLGESAFAGIPKFASASSSSSSLGVTGSAPGTIPPLASPAGTQRNRGPPRLQPLGEPQSRLAPPQ</sequence>
<keyword evidence="3" id="KW-1185">Reference proteome</keyword>
<proteinExistence type="predicted"/>
<feature type="compositionally biased region" description="Polar residues" evidence="1">
    <location>
        <begin position="245"/>
        <end position="261"/>
    </location>
</feature>
<evidence type="ECO:0000256" key="1">
    <source>
        <dbReference type="SAM" id="MobiDB-lite"/>
    </source>
</evidence>
<accession>A0ABR4NA97</accession>
<dbReference type="Proteomes" id="UP001527925">
    <property type="component" value="Unassembled WGS sequence"/>
</dbReference>
<evidence type="ECO:0000313" key="3">
    <source>
        <dbReference type="Proteomes" id="UP001527925"/>
    </source>
</evidence>
<evidence type="ECO:0000313" key="2">
    <source>
        <dbReference type="EMBL" id="KAL2916437.1"/>
    </source>
</evidence>
<feature type="region of interest" description="Disordered" evidence="1">
    <location>
        <begin position="342"/>
        <end position="380"/>
    </location>
</feature>
<feature type="compositionally biased region" description="Basic and acidic residues" evidence="1">
    <location>
        <begin position="1"/>
        <end position="15"/>
    </location>
</feature>